<proteinExistence type="predicted"/>
<reference evidence="2" key="2">
    <citation type="submission" date="2021-04" db="EMBL/GenBank/DDBJ databases">
        <authorList>
            <person name="Gilroy R."/>
        </authorList>
    </citation>
    <scope>NUCLEOTIDE SEQUENCE</scope>
    <source>
        <strain evidence="2">CHK186-1790</strain>
    </source>
</reference>
<evidence type="ECO:0000313" key="2">
    <source>
        <dbReference type="EMBL" id="HJC41728.1"/>
    </source>
</evidence>
<sequence>MYLEAEVYGLVFWAFLAVEGVTVLILLGLFLRSRNRALLWFGGQALWLGAAFFFFFRCLNQRPVPGFSMYTEEQSLLLALAGVCWALSMVCMLLGVYRLLRKGAVLYQF</sequence>
<name>A0A9D2SZP8_9FIRM</name>
<gene>
    <name evidence="2" type="ORF">H9701_09295</name>
</gene>
<organism evidence="2 3">
    <name type="scientific">Candidatus Intestinimonas pullistercoris</name>
    <dbReference type="NCBI Taxonomy" id="2838623"/>
    <lineage>
        <taxon>Bacteria</taxon>
        <taxon>Bacillati</taxon>
        <taxon>Bacillota</taxon>
        <taxon>Clostridia</taxon>
        <taxon>Eubacteriales</taxon>
        <taxon>Intestinimonas</taxon>
    </lineage>
</organism>
<keyword evidence="1" id="KW-0472">Membrane</keyword>
<accession>A0A9D2SZP8</accession>
<keyword evidence="1" id="KW-0812">Transmembrane</keyword>
<protein>
    <submittedName>
        <fullName evidence="2">Uncharacterized protein</fullName>
    </submittedName>
</protein>
<feature type="transmembrane region" description="Helical" evidence="1">
    <location>
        <begin position="38"/>
        <end position="56"/>
    </location>
</feature>
<dbReference type="EMBL" id="DWWJ01000168">
    <property type="protein sequence ID" value="HJC41728.1"/>
    <property type="molecule type" value="Genomic_DNA"/>
</dbReference>
<dbReference type="AlphaFoldDB" id="A0A9D2SZP8"/>
<evidence type="ECO:0000256" key="1">
    <source>
        <dbReference type="SAM" id="Phobius"/>
    </source>
</evidence>
<dbReference type="Proteomes" id="UP000823882">
    <property type="component" value="Unassembled WGS sequence"/>
</dbReference>
<evidence type="ECO:0000313" key="3">
    <source>
        <dbReference type="Proteomes" id="UP000823882"/>
    </source>
</evidence>
<keyword evidence="1" id="KW-1133">Transmembrane helix</keyword>
<comment type="caution">
    <text evidence="2">The sequence shown here is derived from an EMBL/GenBank/DDBJ whole genome shotgun (WGS) entry which is preliminary data.</text>
</comment>
<feature type="transmembrane region" description="Helical" evidence="1">
    <location>
        <begin position="12"/>
        <end position="31"/>
    </location>
</feature>
<reference evidence="2" key="1">
    <citation type="journal article" date="2021" name="PeerJ">
        <title>Extensive microbial diversity within the chicken gut microbiome revealed by metagenomics and culture.</title>
        <authorList>
            <person name="Gilroy R."/>
            <person name="Ravi A."/>
            <person name="Getino M."/>
            <person name="Pursley I."/>
            <person name="Horton D.L."/>
            <person name="Alikhan N.F."/>
            <person name="Baker D."/>
            <person name="Gharbi K."/>
            <person name="Hall N."/>
            <person name="Watson M."/>
            <person name="Adriaenssens E.M."/>
            <person name="Foster-Nyarko E."/>
            <person name="Jarju S."/>
            <person name="Secka A."/>
            <person name="Antonio M."/>
            <person name="Oren A."/>
            <person name="Chaudhuri R.R."/>
            <person name="La Ragione R."/>
            <person name="Hildebrand F."/>
            <person name="Pallen M.J."/>
        </authorList>
    </citation>
    <scope>NUCLEOTIDE SEQUENCE</scope>
    <source>
        <strain evidence="2">CHK186-1790</strain>
    </source>
</reference>
<feature type="transmembrane region" description="Helical" evidence="1">
    <location>
        <begin position="76"/>
        <end position="100"/>
    </location>
</feature>